<proteinExistence type="predicted"/>
<accession>A0A4Y1ZNP3</accession>
<name>A0A4Y1ZNP3_ARAVE</name>
<sequence length="65" mass="7560">MYQVLLTALIKAASENKEKKRLNLPNAPRQETAERNPYHKIRKKKTTLGFTERGYEHGMADTEDK</sequence>
<dbReference type="Proteomes" id="UP000499080">
    <property type="component" value="Unassembled WGS sequence"/>
</dbReference>
<feature type="compositionally biased region" description="Basic and acidic residues" evidence="1">
    <location>
        <begin position="53"/>
        <end position="65"/>
    </location>
</feature>
<dbReference type="EMBL" id="BGPR01227058">
    <property type="protein sequence ID" value="GBL60568.1"/>
    <property type="molecule type" value="Genomic_DNA"/>
</dbReference>
<organism evidence="2 3">
    <name type="scientific">Araneus ventricosus</name>
    <name type="common">Orbweaver spider</name>
    <name type="synonym">Epeira ventricosa</name>
    <dbReference type="NCBI Taxonomy" id="182803"/>
    <lineage>
        <taxon>Eukaryota</taxon>
        <taxon>Metazoa</taxon>
        <taxon>Ecdysozoa</taxon>
        <taxon>Arthropoda</taxon>
        <taxon>Chelicerata</taxon>
        <taxon>Arachnida</taxon>
        <taxon>Araneae</taxon>
        <taxon>Araneomorphae</taxon>
        <taxon>Entelegynae</taxon>
        <taxon>Araneoidea</taxon>
        <taxon>Araneidae</taxon>
        <taxon>Araneus</taxon>
    </lineage>
</organism>
<evidence type="ECO:0000256" key="1">
    <source>
        <dbReference type="SAM" id="MobiDB-lite"/>
    </source>
</evidence>
<feature type="region of interest" description="Disordered" evidence="1">
    <location>
        <begin position="19"/>
        <end position="65"/>
    </location>
</feature>
<gene>
    <name evidence="2" type="ORF">AVEN_112716_1</name>
</gene>
<protein>
    <submittedName>
        <fullName evidence="2">Uncharacterized protein</fullName>
    </submittedName>
</protein>
<evidence type="ECO:0000313" key="2">
    <source>
        <dbReference type="EMBL" id="GBL60568.1"/>
    </source>
</evidence>
<comment type="caution">
    <text evidence="2">The sequence shown here is derived from an EMBL/GenBank/DDBJ whole genome shotgun (WGS) entry which is preliminary data.</text>
</comment>
<feature type="non-terminal residue" evidence="2">
    <location>
        <position position="65"/>
    </location>
</feature>
<dbReference type="AlphaFoldDB" id="A0A4Y1ZNP3"/>
<keyword evidence="3" id="KW-1185">Reference proteome</keyword>
<evidence type="ECO:0000313" key="3">
    <source>
        <dbReference type="Proteomes" id="UP000499080"/>
    </source>
</evidence>
<reference evidence="2 3" key="1">
    <citation type="journal article" date="2019" name="Sci. Rep.">
        <title>Orb-weaving spider Araneus ventricosus genome elucidates the spidroin gene catalogue.</title>
        <authorList>
            <person name="Kono N."/>
            <person name="Nakamura H."/>
            <person name="Ohtoshi R."/>
            <person name="Moran D.A.P."/>
            <person name="Shinohara A."/>
            <person name="Yoshida Y."/>
            <person name="Fujiwara M."/>
            <person name="Mori M."/>
            <person name="Tomita M."/>
            <person name="Arakawa K."/>
        </authorList>
    </citation>
    <scope>NUCLEOTIDE SEQUENCE [LARGE SCALE GENOMIC DNA]</scope>
</reference>